<dbReference type="SUPFAM" id="SSF55821">
    <property type="entry name" value="YrdC/RibB"/>
    <property type="match status" value="1"/>
</dbReference>
<dbReference type="GO" id="GO:0009231">
    <property type="term" value="P:riboflavin biosynthetic process"/>
    <property type="evidence" value="ECO:0007669"/>
    <property type="project" value="UniProtKB-UniPathway"/>
</dbReference>
<name>A0A084CP78_9GAMM</name>
<dbReference type="eggNOG" id="COG0807">
    <property type="taxonomic scope" value="Bacteria"/>
</dbReference>
<evidence type="ECO:0000256" key="3">
    <source>
        <dbReference type="ARBA" id="ARBA00008976"/>
    </source>
</evidence>
<dbReference type="AlphaFoldDB" id="A0A084CP78"/>
<accession>A0A084CP78</accession>
<dbReference type="Gene3D" id="3.90.870.10">
    <property type="entry name" value="DHBP synthase"/>
    <property type="match status" value="1"/>
</dbReference>
<dbReference type="InterPro" id="IPR032677">
    <property type="entry name" value="GTP_cyclohydro_II"/>
</dbReference>
<dbReference type="InterPro" id="IPR017945">
    <property type="entry name" value="DHBP_synth_RibB-like_a/b_dom"/>
</dbReference>
<evidence type="ECO:0000259" key="9">
    <source>
        <dbReference type="Pfam" id="PF00925"/>
    </source>
</evidence>
<comment type="caution">
    <text evidence="10">The sequence shown here is derived from an EMBL/GenBank/DDBJ whole genome shotgun (WGS) entry which is preliminary data.</text>
</comment>
<evidence type="ECO:0000256" key="6">
    <source>
        <dbReference type="ARBA" id="ARBA00022842"/>
    </source>
</evidence>
<keyword evidence="8" id="KW-0456">Lyase</keyword>
<keyword evidence="11" id="KW-1185">Reference proteome</keyword>
<dbReference type="EMBL" id="JGVK01000006">
    <property type="protein sequence ID" value="KEY91607.1"/>
    <property type="molecule type" value="Genomic_DNA"/>
</dbReference>
<keyword evidence="4" id="KW-0686">Riboflavin biosynthesis</keyword>
<dbReference type="GO" id="GO:0005829">
    <property type="term" value="C:cytosol"/>
    <property type="evidence" value="ECO:0007669"/>
    <property type="project" value="TreeGrafter"/>
</dbReference>
<dbReference type="GO" id="GO:0016829">
    <property type="term" value="F:lyase activity"/>
    <property type="evidence" value="ECO:0007669"/>
    <property type="project" value="UniProtKB-KW"/>
</dbReference>
<evidence type="ECO:0000256" key="7">
    <source>
        <dbReference type="ARBA" id="ARBA00023211"/>
    </source>
</evidence>
<feature type="domain" description="GTP cyclohydrolase II" evidence="9">
    <location>
        <begin position="40"/>
        <end position="198"/>
    </location>
</feature>
<dbReference type="UniPathway" id="UPA00275"/>
<dbReference type="PANTHER" id="PTHR21327">
    <property type="entry name" value="GTP CYCLOHYDROLASE II-RELATED"/>
    <property type="match status" value="1"/>
</dbReference>
<organism evidence="10 11">
    <name type="scientific">Candidatus Photodesmus blepharonis</name>
    <dbReference type="NCBI Taxonomy" id="1179155"/>
    <lineage>
        <taxon>Bacteria</taxon>
        <taxon>Pseudomonadati</taxon>
        <taxon>Pseudomonadota</taxon>
        <taxon>Gammaproteobacteria</taxon>
        <taxon>Vibrionales</taxon>
        <taxon>Vibrionaceae</taxon>
        <taxon>Candidatus Photodesmus</taxon>
    </lineage>
</organism>
<evidence type="ECO:0000313" key="10">
    <source>
        <dbReference type="EMBL" id="KEY91607.1"/>
    </source>
</evidence>
<evidence type="ECO:0000256" key="4">
    <source>
        <dbReference type="ARBA" id="ARBA00022619"/>
    </source>
</evidence>
<dbReference type="SUPFAM" id="SSF142695">
    <property type="entry name" value="RibA-like"/>
    <property type="match status" value="1"/>
</dbReference>
<dbReference type="GO" id="GO:0003935">
    <property type="term" value="F:GTP cyclohydrolase II activity"/>
    <property type="evidence" value="ECO:0007669"/>
    <property type="project" value="TreeGrafter"/>
</dbReference>
<gene>
    <name evidence="10" type="primary">ribB</name>
    <name evidence="10" type="ORF">CF67_14143</name>
</gene>
<dbReference type="STRING" id="1179155.CF67_14143"/>
<evidence type="ECO:0000256" key="5">
    <source>
        <dbReference type="ARBA" id="ARBA00022723"/>
    </source>
</evidence>
<keyword evidence="7" id="KW-0464">Manganese</keyword>
<keyword evidence="5" id="KW-0479">Metal-binding</keyword>
<evidence type="ECO:0000256" key="8">
    <source>
        <dbReference type="ARBA" id="ARBA00023239"/>
    </source>
</evidence>
<keyword evidence="6" id="KW-0460">Magnesium</keyword>
<evidence type="ECO:0000256" key="1">
    <source>
        <dbReference type="ARBA" id="ARBA00005104"/>
    </source>
</evidence>
<dbReference type="Pfam" id="PF00925">
    <property type="entry name" value="GTP_cyclohydro2"/>
    <property type="match status" value="1"/>
</dbReference>
<protein>
    <submittedName>
        <fullName evidence="10">3,4-dihydroxy-2-butanone 4-phosphate synthase</fullName>
    </submittedName>
</protein>
<dbReference type="Proteomes" id="UP000053784">
    <property type="component" value="Unassembled WGS sequence"/>
</dbReference>
<comment type="similarity">
    <text evidence="3">In the C-terminal section; belongs to the GTP cyclohydrolase II family.</text>
</comment>
<reference evidence="10 11" key="1">
    <citation type="submission" date="2014-03" db="EMBL/GenBank/DDBJ databases">
        <title>Selection and divergence in the genomes of co-occurring obligate luminous symbionts with specific hosts.</title>
        <authorList>
            <person name="Hendry T.A."/>
            <person name="de Wet J.R."/>
            <person name="Dunlap P.V."/>
        </authorList>
    </citation>
    <scope>NUCLEOTIDE SEQUENCE [LARGE SCALE GENOMIC DNA]</scope>
    <source>
        <strain evidence="10 11">Ppalp.1</strain>
    </source>
</reference>
<dbReference type="InterPro" id="IPR036144">
    <property type="entry name" value="RibA-like_sf"/>
</dbReference>
<comment type="pathway">
    <text evidence="1">Cofactor biosynthesis; riboflavin biosynthesis.</text>
</comment>
<evidence type="ECO:0000313" key="11">
    <source>
        <dbReference type="Proteomes" id="UP000053784"/>
    </source>
</evidence>
<dbReference type="PANTHER" id="PTHR21327:SF34">
    <property type="entry name" value="3,4-DIHYDROXY-2-BUTANONE 4-PHOSPHATE SYNTHASE"/>
    <property type="match status" value="1"/>
</dbReference>
<evidence type="ECO:0000256" key="2">
    <source>
        <dbReference type="ARBA" id="ARBA00005520"/>
    </source>
</evidence>
<comment type="similarity">
    <text evidence="2">In the N-terminal section; belongs to the DHBP synthase family.</text>
</comment>
<sequence length="200" mass="22361">MARRPDLELFAEKHNIKLGTISDLIEYRNNTETTIERVGGCQLPTEFGQFELIVFRDTIDSQIHYALKKGNLMGGAPLVRVHLQDTFTDLLRSGRNVDAECVWTIDKAMKRIGEEGGILVILGNEESADLLLHRVRFFAQQDEGKGPMIMAKQRASRRVGVGSQILSNLGVSDMRLLSSTQNRYHALGGFGLNVVEYITV</sequence>
<dbReference type="GO" id="GO:0046872">
    <property type="term" value="F:metal ion binding"/>
    <property type="evidence" value="ECO:0007669"/>
    <property type="project" value="UniProtKB-KW"/>
</dbReference>
<proteinExistence type="inferred from homology"/>
<dbReference type="Gene3D" id="3.40.50.10990">
    <property type="entry name" value="GTP cyclohydrolase II"/>
    <property type="match status" value="1"/>
</dbReference>